<evidence type="ECO:0000313" key="1">
    <source>
        <dbReference type="EMBL" id="KAI8014269.1"/>
    </source>
</evidence>
<name>A0ACC0HML8_9ERIC</name>
<comment type="caution">
    <text evidence="1">The sequence shown here is derived from an EMBL/GenBank/DDBJ whole genome shotgun (WGS) entry which is preliminary data.</text>
</comment>
<proteinExistence type="predicted"/>
<keyword evidence="2" id="KW-1185">Reference proteome</keyword>
<organism evidence="1 2">
    <name type="scientific">Camellia lanceoleosa</name>
    <dbReference type="NCBI Taxonomy" id="1840588"/>
    <lineage>
        <taxon>Eukaryota</taxon>
        <taxon>Viridiplantae</taxon>
        <taxon>Streptophyta</taxon>
        <taxon>Embryophyta</taxon>
        <taxon>Tracheophyta</taxon>
        <taxon>Spermatophyta</taxon>
        <taxon>Magnoliopsida</taxon>
        <taxon>eudicotyledons</taxon>
        <taxon>Gunneridae</taxon>
        <taxon>Pentapetalae</taxon>
        <taxon>asterids</taxon>
        <taxon>Ericales</taxon>
        <taxon>Theaceae</taxon>
        <taxon>Camellia</taxon>
    </lineage>
</organism>
<reference evidence="1 2" key="1">
    <citation type="journal article" date="2022" name="Plant J.">
        <title>Chromosome-level genome of Camellia lanceoleosa provides a valuable resource for understanding genome evolution and self-incompatibility.</title>
        <authorList>
            <person name="Gong W."/>
            <person name="Xiao S."/>
            <person name="Wang L."/>
            <person name="Liao Z."/>
            <person name="Chang Y."/>
            <person name="Mo W."/>
            <person name="Hu G."/>
            <person name="Li W."/>
            <person name="Zhao G."/>
            <person name="Zhu H."/>
            <person name="Hu X."/>
            <person name="Ji K."/>
            <person name="Xiang X."/>
            <person name="Song Q."/>
            <person name="Yuan D."/>
            <person name="Jin S."/>
            <person name="Zhang L."/>
        </authorList>
    </citation>
    <scope>NUCLEOTIDE SEQUENCE [LARGE SCALE GENOMIC DNA]</scope>
    <source>
        <strain evidence="1">SQ_2022a</strain>
    </source>
</reference>
<sequence>MTDQRCSRQRQHSASANFESSYSGSSDESSYSASSDKSLEESTCIIPDPTMSWYPPGSLPSTSSTYDITADCTQYDSQENDSVVVHNARNANSSFNLDDSQKAAVLSCLDTRECHHQISVKLIWGPPRTRKTKTVGSLLFVLFRMKFRTLTCAPTNIAVLGVATRLMSLVRKSFQYDTYGLGDIVLFCNWEKAKIDDHEDLIDVFLDYCISILASCFALMFGWNNNVESMICLLEDAELLYQLYLEKEKTKNYKNEDDNEEDEKKEIIFGIRKVNNNQDNEGSIYDQDLKDTDKIKKKIRRRQLFKH</sequence>
<gene>
    <name evidence="1" type="ORF">LOK49_LG05G02319</name>
</gene>
<dbReference type="Proteomes" id="UP001060215">
    <property type="component" value="Chromosome 4"/>
</dbReference>
<protein>
    <submittedName>
        <fullName evidence="1">Uncharacterized protein</fullName>
    </submittedName>
</protein>
<evidence type="ECO:0000313" key="2">
    <source>
        <dbReference type="Proteomes" id="UP001060215"/>
    </source>
</evidence>
<dbReference type="EMBL" id="CM045761">
    <property type="protein sequence ID" value="KAI8014269.1"/>
    <property type="molecule type" value="Genomic_DNA"/>
</dbReference>
<accession>A0ACC0HML8</accession>